<evidence type="ECO:0000313" key="1">
    <source>
        <dbReference type="EMBL" id="KAJ8980333.1"/>
    </source>
</evidence>
<accession>A0ABQ9JRW0</accession>
<proteinExistence type="predicted"/>
<dbReference type="Proteomes" id="UP001162164">
    <property type="component" value="Unassembled WGS sequence"/>
</dbReference>
<evidence type="ECO:0008006" key="3">
    <source>
        <dbReference type="Google" id="ProtNLM"/>
    </source>
</evidence>
<gene>
    <name evidence="1" type="ORF">NQ317_008041</name>
</gene>
<sequence>MKIKCLVIPQITDELPLKSFDKYLLNIPSTINLADSEFNNIGEIDILLGSNVFWSILSIGQERLGQNMPLLQNTQFGWVVAGNICLNSRCNESISCLNVNMENSIDDKIIKFWNIEEINNARPLLSQEEKYCEAHFEKTTRRDSTGRFIVNVPFKNSLSYLGCPHLKVPNFITRIFKRIHDIPLLEFLFYPAS</sequence>
<reference evidence="1" key="1">
    <citation type="journal article" date="2023" name="Insect Mol. Biol.">
        <title>Genome sequencing provides insights into the evolution of gene families encoding plant cell wall-degrading enzymes in longhorned beetles.</title>
        <authorList>
            <person name="Shin N.R."/>
            <person name="Okamura Y."/>
            <person name="Kirsch R."/>
            <person name="Pauchet Y."/>
        </authorList>
    </citation>
    <scope>NUCLEOTIDE SEQUENCE</scope>
    <source>
        <strain evidence="1">MMC_N1</strain>
    </source>
</reference>
<evidence type="ECO:0000313" key="2">
    <source>
        <dbReference type="Proteomes" id="UP001162164"/>
    </source>
</evidence>
<comment type="caution">
    <text evidence="1">The sequence shown here is derived from an EMBL/GenBank/DDBJ whole genome shotgun (WGS) entry which is preliminary data.</text>
</comment>
<keyword evidence="2" id="KW-1185">Reference proteome</keyword>
<name>A0ABQ9JRW0_9CUCU</name>
<organism evidence="1 2">
    <name type="scientific">Molorchus minor</name>
    <dbReference type="NCBI Taxonomy" id="1323400"/>
    <lineage>
        <taxon>Eukaryota</taxon>
        <taxon>Metazoa</taxon>
        <taxon>Ecdysozoa</taxon>
        <taxon>Arthropoda</taxon>
        <taxon>Hexapoda</taxon>
        <taxon>Insecta</taxon>
        <taxon>Pterygota</taxon>
        <taxon>Neoptera</taxon>
        <taxon>Endopterygota</taxon>
        <taxon>Coleoptera</taxon>
        <taxon>Polyphaga</taxon>
        <taxon>Cucujiformia</taxon>
        <taxon>Chrysomeloidea</taxon>
        <taxon>Cerambycidae</taxon>
        <taxon>Lamiinae</taxon>
        <taxon>Monochamini</taxon>
        <taxon>Molorchus</taxon>
    </lineage>
</organism>
<protein>
    <recommendedName>
        <fullName evidence="3">Peptidase aspartic putative domain-containing protein</fullName>
    </recommendedName>
</protein>
<dbReference type="EMBL" id="JAPWTJ010000266">
    <property type="protein sequence ID" value="KAJ8980333.1"/>
    <property type="molecule type" value="Genomic_DNA"/>
</dbReference>